<protein>
    <submittedName>
        <fullName evidence="2">Heparin lyase I family protein</fullName>
    </submittedName>
</protein>
<organism evidence="2 3">
    <name type="scientific">Mycolicibacterium komossense</name>
    <dbReference type="NCBI Taxonomy" id="1779"/>
    <lineage>
        <taxon>Bacteria</taxon>
        <taxon>Bacillati</taxon>
        <taxon>Actinomycetota</taxon>
        <taxon>Actinomycetes</taxon>
        <taxon>Mycobacteriales</taxon>
        <taxon>Mycobacteriaceae</taxon>
        <taxon>Mycolicibacterium</taxon>
    </lineage>
</organism>
<sequence>MARVIYKDQSPYALLRPIRLIDNSYMLPESVLAEPEFAWCRRILSEGRIIPASQLTIDQIARYDYRVVISGEQMALRLDSSADHPESYGSPMPRLFDMPNQNLYYFESHRNQDRPSADRKNGRRRVELEQRRDSGVYYVAGNTLWASWSTLITDQRAGFDGPNTSIIHQWHQHPSSAIAPPPFAVYLDSGNLVIGARSSAGGVAAYTGPAPASWVPTRFVVSATLGASGHLSVWLNGDQIINVDTPIGYYHEGLPYLAYVKSGIYMNNTHTVDALYHANIEFGLDDLSSRIGLPLPIFGDPAGWPRIRGPARKASPNRKSSRKAFVSSPQPRVFRTASPSLRASRDLYPH</sequence>
<evidence type="ECO:0000256" key="1">
    <source>
        <dbReference type="SAM" id="MobiDB-lite"/>
    </source>
</evidence>
<dbReference type="Pfam" id="PF14099">
    <property type="entry name" value="Polysacc_lyase"/>
    <property type="match status" value="1"/>
</dbReference>
<name>A0ABT3C9A3_9MYCO</name>
<dbReference type="GO" id="GO:0016829">
    <property type="term" value="F:lyase activity"/>
    <property type="evidence" value="ECO:0007669"/>
    <property type="project" value="UniProtKB-KW"/>
</dbReference>
<evidence type="ECO:0000313" key="2">
    <source>
        <dbReference type="EMBL" id="MCV7226047.1"/>
    </source>
</evidence>
<feature type="compositionally biased region" description="Basic residues" evidence="1">
    <location>
        <begin position="309"/>
        <end position="322"/>
    </location>
</feature>
<proteinExistence type="predicted"/>
<dbReference type="Proteomes" id="UP001526201">
    <property type="component" value="Unassembled WGS sequence"/>
</dbReference>
<reference evidence="2 3" key="1">
    <citation type="journal article" date="2022" name="BMC Genomics">
        <title>Comparative genome analysis of mycobacteria focusing on tRNA and non-coding RNA.</title>
        <authorList>
            <person name="Behra P.R.K."/>
            <person name="Pettersson B.M.F."/>
            <person name="Ramesh M."/>
            <person name="Das S."/>
            <person name="Dasgupta S."/>
            <person name="Kirsebom L.A."/>
        </authorList>
    </citation>
    <scope>NUCLEOTIDE SEQUENCE [LARGE SCALE GENOMIC DNA]</scope>
    <source>
        <strain evidence="2 3">DSM 44078</strain>
    </source>
</reference>
<keyword evidence="2" id="KW-0456">Lyase</keyword>
<dbReference type="InterPro" id="IPR025975">
    <property type="entry name" value="Polysacc_lyase"/>
</dbReference>
<dbReference type="Gene3D" id="2.60.120.200">
    <property type="match status" value="1"/>
</dbReference>
<feature type="region of interest" description="Disordered" evidence="1">
    <location>
        <begin position="306"/>
        <end position="350"/>
    </location>
</feature>
<gene>
    <name evidence="2" type="ORF">H7J73_08370</name>
</gene>
<comment type="caution">
    <text evidence="2">The sequence shown here is derived from an EMBL/GenBank/DDBJ whole genome shotgun (WGS) entry which is preliminary data.</text>
</comment>
<dbReference type="EMBL" id="JACKTY010000020">
    <property type="protein sequence ID" value="MCV7226047.1"/>
    <property type="molecule type" value="Genomic_DNA"/>
</dbReference>
<dbReference type="RefSeq" id="WP_264066878.1">
    <property type="nucleotide sequence ID" value="NZ_JACKTY010000020.1"/>
</dbReference>
<evidence type="ECO:0000313" key="3">
    <source>
        <dbReference type="Proteomes" id="UP001526201"/>
    </source>
</evidence>
<keyword evidence="3" id="KW-1185">Reference proteome</keyword>
<accession>A0ABT3C9A3</accession>